<reference evidence="4" key="1">
    <citation type="journal article" date="2019" name="Int. J. Syst. Evol. Microbiol.">
        <title>The Global Catalogue of Microorganisms (GCM) 10K type strain sequencing project: providing services to taxonomists for standard genome sequencing and annotation.</title>
        <authorList>
            <consortium name="The Broad Institute Genomics Platform"/>
            <consortium name="The Broad Institute Genome Sequencing Center for Infectious Disease"/>
            <person name="Wu L."/>
            <person name="Ma J."/>
        </authorList>
    </citation>
    <scope>NUCLEOTIDE SEQUENCE [LARGE SCALE GENOMIC DNA]</scope>
    <source>
        <strain evidence="4">JCM 13008</strain>
    </source>
</reference>
<evidence type="ECO:0000313" key="3">
    <source>
        <dbReference type="EMBL" id="GAA1092709.1"/>
    </source>
</evidence>
<evidence type="ECO:0000256" key="2">
    <source>
        <dbReference type="ARBA" id="ARBA00023002"/>
    </source>
</evidence>
<dbReference type="InterPro" id="IPR036291">
    <property type="entry name" value="NAD(P)-bd_dom_sf"/>
</dbReference>
<dbReference type="PANTHER" id="PTHR24321:SF8">
    <property type="entry name" value="ESTRADIOL 17-BETA-DEHYDROGENASE 8-RELATED"/>
    <property type="match status" value="1"/>
</dbReference>
<name>A0ABN1TLW3_9ACTN</name>
<proteinExistence type="inferred from homology"/>
<comment type="caution">
    <text evidence="3">The sequence shown here is derived from an EMBL/GenBank/DDBJ whole genome shotgun (WGS) entry which is preliminary data.</text>
</comment>
<dbReference type="RefSeq" id="WP_343990969.1">
    <property type="nucleotide sequence ID" value="NZ_BAAALG010000002.1"/>
</dbReference>
<dbReference type="NCBIfam" id="NF005559">
    <property type="entry name" value="PRK07231.1"/>
    <property type="match status" value="1"/>
</dbReference>
<dbReference type="PRINTS" id="PR00081">
    <property type="entry name" value="GDHRDH"/>
</dbReference>
<accession>A0ABN1TLW3</accession>
<dbReference type="PROSITE" id="PS00061">
    <property type="entry name" value="ADH_SHORT"/>
    <property type="match status" value="1"/>
</dbReference>
<organism evidence="3 4">
    <name type="scientific">Nocardioides dubius</name>
    <dbReference type="NCBI Taxonomy" id="317019"/>
    <lineage>
        <taxon>Bacteria</taxon>
        <taxon>Bacillati</taxon>
        <taxon>Actinomycetota</taxon>
        <taxon>Actinomycetes</taxon>
        <taxon>Propionibacteriales</taxon>
        <taxon>Nocardioidaceae</taxon>
        <taxon>Nocardioides</taxon>
    </lineage>
</organism>
<dbReference type="SUPFAM" id="SSF51735">
    <property type="entry name" value="NAD(P)-binding Rossmann-fold domains"/>
    <property type="match status" value="1"/>
</dbReference>
<dbReference type="Pfam" id="PF13561">
    <property type="entry name" value="adh_short_C2"/>
    <property type="match status" value="1"/>
</dbReference>
<dbReference type="PRINTS" id="PR00080">
    <property type="entry name" value="SDRFAMILY"/>
</dbReference>
<dbReference type="InterPro" id="IPR002347">
    <property type="entry name" value="SDR_fam"/>
</dbReference>
<protein>
    <submittedName>
        <fullName evidence="3">Glucose 1-dehydrogenase</fullName>
    </submittedName>
</protein>
<dbReference type="InterPro" id="IPR020904">
    <property type="entry name" value="Sc_DH/Rdtase_CS"/>
</dbReference>
<evidence type="ECO:0000313" key="4">
    <source>
        <dbReference type="Proteomes" id="UP001501581"/>
    </source>
</evidence>
<sequence length="272" mass="28165">MGRLAGKVAIVTGGAQGQGAAIVRAFVGEGAKVVIADVAEIQGKELADELGESALFVRHDVSDLVSWEAVVATTVAEFGPVNVLANNAGILRFGEIETQPQEEYELLFRVNQLGVFLGMKAVAKVMRENGGGSIINASSIEGLAGMASCAGYTATKFAIRGMTKAAALELGPKGIRVNSVHPGMIDTGMTRIHGGDAAMEYGASKVALKRVGNPGDIAPLYVYLASDESSFVTGAEIAVDGGATATHAFGGTPEPALVHTRTRSRYRDCGLE</sequence>
<comment type="similarity">
    <text evidence="1">Belongs to the short-chain dehydrogenases/reductases (SDR) family.</text>
</comment>
<keyword evidence="4" id="KW-1185">Reference proteome</keyword>
<dbReference type="PANTHER" id="PTHR24321">
    <property type="entry name" value="DEHYDROGENASES, SHORT CHAIN"/>
    <property type="match status" value="1"/>
</dbReference>
<dbReference type="Gene3D" id="3.40.50.720">
    <property type="entry name" value="NAD(P)-binding Rossmann-like Domain"/>
    <property type="match status" value="1"/>
</dbReference>
<gene>
    <name evidence="3" type="ORF">GCM10009668_04780</name>
</gene>
<keyword evidence="2" id="KW-0560">Oxidoreductase</keyword>
<dbReference type="Proteomes" id="UP001501581">
    <property type="component" value="Unassembled WGS sequence"/>
</dbReference>
<evidence type="ECO:0000256" key="1">
    <source>
        <dbReference type="ARBA" id="ARBA00006484"/>
    </source>
</evidence>
<dbReference type="EMBL" id="BAAALG010000002">
    <property type="protein sequence ID" value="GAA1092709.1"/>
    <property type="molecule type" value="Genomic_DNA"/>
</dbReference>